<dbReference type="PANTHER" id="PTHR11827:SF72">
    <property type="entry name" value="GH08340P"/>
    <property type="match status" value="1"/>
</dbReference>
<sequence>MTESGSVPKKKFGTFLGVFLPSVLTVLGLIMYLRFGWVVGNLGLPLTIVTVLLANVITFITGLSAAAIATNIKVGVGGVYYLISRSLGLETGGAIGIAFYISRTLSITFYAFGLSESILIFWPVETWGAMPGYAISVFTAGIIILITFASGKSAELVLKFQVPMLILVVLSILSLIAGVFMGDLRMPEWTPAYRTVAPEGGFWIIFAVFFPGVTGFLAGIAMSGDLKTPGKSIKNGTINSVITGTLVYLLIPILISITALLPFDDIAQETFGLRTWTEAAFLGGVFIYPAAWGAILSSAIGSVLSGPRVLQSLSMDGLAPKFLSRLSKTGQPTIATWFTGGIALAAVALGDLNTVAKFVTVLFLTLYVVINVVAAIEKLVAEPSYRPAVDIPWYWSLIGAFGALYVMYLISPVALVAALGLEFVCYLYFQKKAIEQQWGDVNVGMWMKVARFSLLRMNKHRVTSRNWRPIILLFAKNINDRIELVNLAAAFGQNRGIFTISKLLFSDEAPSLSEQENLKEEMVNEVRNHELEAFCEVNVVDSLKQGILEVSKGHGIAGLKTNTVMFGWSENEDANVNQLKIIRQLASEGKNIVLAKFNDHKAWKEKNHQRIDIWWGGRDNNGDLMLILAYMLKLNKEWEKAEINIHAVVNNSIEGDNLYKGIRESLDEDRIKASVDILINKKGRRFPDLLKEKSDGADIVFLGLKETEKGKERQHIAKIKELAEIGKVVVFAENNSMDDTMPILLEKSGVDWDSEG</sequence>
<keyword evidence="2 5" id="KW-0812">Transmembrane</keyword>
<feature type="transmembrane region" description="Helical" evidence="5">
    <location>
        <begin position="162"/>
        <end position="181"/>
    </location>
</feature>
<name>A0ABS9KF12_9BACT</name>
<dbReference type="InterPro" id="IPR004842">
    <property type="entry name" value="SLC12A_fam"/>
</dbReference>
<feature type="transmembrane region" description="Helical" evidence="5">
    <location>
        <begin position="80"/>
        <end position="100"/>
    </location>
</feature>
<evidence type="ECO:0000256" key="1">
    <source>
        <dbReference type="ARBA" id="ARBA00004141"/>
    </source>
</evidence>
<feature type="transmembrane region" description="Helical" evidence="5">
    <location>
        <begin position="281"/>
        <end position="305"/>
    </location>
</feature>
<protein>
    <recommendedName>
        <fullName evidence="6">Amino acid permease/ SLC12A domain-containing protein</fullName>
    </recommendedName>
</protein>
<evidence type="ECO:0000313" key="7">
    <source>
        <dbReference type="EMBL" id="MCG2589457.1"/>
    </source>
</evidence>
<comment type="subcellular location">
    <subcellularLocation>
        <location evidence="1">Membrane</location>
        <topology evidence="1">Multi-pass membrane protein</topology>
    </subcellularLocation>
</comment>
<feature type="transmembrane region" description="Helical" evidence="5">
    <location>
        <begin position="358"/>
        <end position="376"/>
    </location>
</feature>
<feature type="transmembrane region" description="Helical" evidence="5">
    <location>
        <begin position="12"/>
        <end position="32"/>
    </location>
</feature>
<evidence type="ECO:0000259" key="6">
    <source>
        <dbReference type="Pfam" id="PF00324"/>
    </source>
</evidence>
<proteinExistence type="predicted"/>
<dbReference type="EMBL" id="JAKLWS010000016">
    <property type="protein sequence ID" value="MCG2589457.1"/>
    <property type="molecule type" value="Genomic_DNA"/>
</dbReference>
<comment type="caution">
    <text evidence="7">The sequence shown here is derived from an EMBL/GenBank/DDBJ whole genome shotgun (WGS) entry which is preliminary data.</text>
</comment>
<dbReference type="Proteomes" id="UP001165366">
    <property type="component" value="Unassembled WGS sequence"/>
</dbReference>
<feature type="transmembrane region" description="Helical" evidence="5">
    <location>
        <begin position="130"/>
        <end position="150"/>
    </location>
</feature>
<accession>A0ABS9KF12</accession>
<gene>
    <name evidence="7" type="ORF">L6773_12835</name>
</gene>
<evidence type="ECO:0000256" key="4">
    <source>
        <dbReference type="ARBA" id="ARBA00023136"/>
    </source>
</evidence>
<keyword evidence="4 5" id="KW-0472">Membrane</keyword>
<dbReference type="RefSeq" id="WP_237854818.1">
    <property type="nucleotide sequence ID" value="NZ_JAKLWS010000016.1"/>
</dbReference>
<dbReference type="PANTHER" id="PTHR11827">
    <property type="entry name" value="SOLUTE CARRIER FAMILY 12, CATION COTRANSPORTERS"/>
    <property type="match status" value="1"/>
</dbReference>
<organism evidence="7 8">
    <name type="scientific">Rhodohalobacter sulfatireducens</name>
    <dbReference type="NCBI Taxonomy" id="2911366"/>
    <lineage>
        <taxon>Bacteria</taxon>
        <taxon>Pseudomonadati</taxon>
        <taxon>Balneolota</taxon>
        <taxon>Balneolia</taxon>
        <taxon>Balneolales</taxon>
        <taxon>Balneolaceae</taxon>
        <taxon>Rhodohalobacter</taxon>
    </lineage>
</organism>
<feature type="domain" description="Amino acid permease/ SLC12A" evidence="6">
    <location>
        <begin position="17"/>
        <end position="470"/>
    </location>
</feature>
<dbReference type="Gene3D" id="1.20.1740.10">
    <property type="entry name" value="Amino acid/polyamine transporter I"/>
    <property type="match status" value="1"/>
</dbReference>
<feature type="transmembrane region" description="Helical" evidence="5">
    <location>
        <begin position="241"/>
        <end position="261"/>
    </location>
</feature>
<feature type="transmembrane region" description="Helical" evidence="5">
    <location>
        <begin position="44"/>
        <end position="68"/>
    </location>
</feature>
<keyword evidence="8" id="KW-1185">Reference proteome</keyword>
<feature type="transmembrane region" description="Helical" evidence="5">
    <location>
        <begin position="201"/>
        <end position="220"/>
    </location>
</feature>
<keyword evidence="3 5" id="KW-1133">Transmembrane helix</keyword>
<evidence type="ECO:0000256" key="3">
    <source>
        <dbReference type="ARBA" id="ARBA00022989"/>
    </source>
</evidence>
<dbReference type="Pfam" id="PF00324">
    <property type="entry name" value="AA_permease"/>
    <property type="match status" value="1"/>
</dbReference>
<evidence type="ECO:0000256" key="2">
    <source>
        <dbReference type="ARBA" id="ARBA00022692"/>
    </source>
</evidence>
<evidence type="ECO:0000313" key="8">
    <source>
        <dbReference type="Proteomes" id="UP001165366"/>
    </source>
</evidence>
<reference evidence="7" key="2">
    <citation type="submission" date="2024-05" db="EMBL/GenBank/DDBJ databases">
        <title>Rhodohalobacter halophilus gen. nov., sp. nov., a moderately halophilic member of the family Balneolaceae.</title>
        <authorList>
            <person name="Xia J."/>
        </authorList>
    </citation>
    <scope>NUCLEOTIDE SEQUENCE</scope>
    <source>
        <strain evidence="7">WB101</strain>
    </source>
</reference>
<evidence type="ECO:0000256" key="5">
    <source>
        <dbReference type="SAM" id="Phobius"/>
    </source>
</evidence>
<feature type="transmembrane region" description="Helical" evidence="5">
    <location>
        <begin position="334"/>
        <end position="352"/>
    </location>
</feature>
<reference evidence="7" key="1">
    <citation type="submission" date="2022-01" db="EMBL/GenBank/DDBJ databases">
        <authorList>
            <person name="Wang Y."/>
        </authorList>
    </citation>
    <scope>NUCLEOTIDE SEQUENCE</scope>
    <source>
        <strain evidence="7">WB101</strain>
    </source>
</reference>
<dbReference type="InterPro" id="IPR004841">
    <property type="entry name" value="AA-permease/SLC12A_dom"/>
</dbReference>